<feature type="transmembrane region" description="Helical" evidence="7">
    <location>
        <begin position="66"/>
        <end position="85"/>
    </location>
</feature>
<dbReference type="STRING" id="1548.CSCA_3682"/>
<feature type="transmembrane region" description="Helical" evidence="7">
    <location>
        <begin position="148"/>
        <end position="169"/>
    </location>
</feature>
<evidence type="ECO:0000256" key="1">
    <source>
        <dbReference type="ARBA" id="ARBA00004651"/>
    </source>
</evidence>
<dbReference type="InterPro" id="IPR000620">
    <property type="entry name" value="EamA_dom"/>
</dbReference>
<evidence type="ECO:0000259" key="8">
    <source>
        <dbReference type="Pfam" id="PF00892"/>
    </source>
</evidence>
<name>A0A0E3M7V2_CLOSL</name>
<dbReference type="Proteomes" id="UP000033115">
    <property type="component" value="Chromosome"/>
</dbReference>
<dbReference type="RefSeq" id="WP_029160612.1">
    <property type="nucleotide sequence ID" value="NZ_CP009933.1"/>
</dbReference>
<dbReference type="Pfam" id="PF00892">
    <property type="entry name" value="EamA"/>
    <property type="match status" value="2"/>
</dbReference>
<evidence type="ECO:0000256" key="3">
    <source>
        <dbReference type="ARBA" id="ARBA00022475"/>
    </source>
</evidence>
<gene>
    <name evidence="9" type="ORF">CSCA_3682</name>
</gene>
<evidence type="ECO:0000256" key="7">
    <source>
        <dbReference type="SAM" id="Phobius"/>
    </source>
</evidence>
<proteinExistence type="inferred from homology"/>
<feature type="transmembrane region" description="Helical" evidence="7">
    <location>
        <begin position="267"/>
        <end position="283"/>
    </location>
</feature>
<protein>
    <recommendedName>
        <fullName evidence="8">EamA domain-containing protein</fullName>
    </recommendedName>
</protein>
<dbReference type="SUPFAM" id="SSF103481">
    <property type="entry name" value="Multidrug resistance efflux transporter EmrE"/>
    <property type="match status" value="2"/>
</dbReference>
<dbReference type="KEGG" id="csq:CSCA_3682"/>
<accession>A0A0E3M7V2</accession>
<dbReference type="PANTHER" id="PTHR32322">
    <property type="entry name" value="INNER MEMBRANE TRANSPORTER"/>
    <property type="match status" value="1"/>
</dbReference>
<feature type="transmembrane region" description="Helical" evidence="7">
    <location>
        <begin position="32"/>
        <end position="54"/>
    </location>
</feature>
<feature type="transmembrane region" description="Helical" evidence="7">
    <location>
        <begin position="91"/>
        <end position="112"/>
    </location>
</feature>
<evidence type="ECO:0000313" key="10">
    <source>
        <dbReference type="Proteomes" id="UP000033115"/>
    </source>
</evidence>
<evidence type="ECO:0000256" key="4">
    <source>
        <dbReference type="ARBA" id="ARBA00022692"/>
    </source>
</evidence>
<comment type="subcellular location">
    <subcellularLocation>
        <location evidence="1">Cell membrane</location>
        <topology evidence="1">Multi-pass membrane protein</topology>
    </subcellularLocation>
</comment>
<feature type="transmembrane region" description="Helical" evidence="7">
    <location>
        <begin position="5"/>
        <end position="26"/>
    </location>
</feature>
<feature type="transmembrane region" description="Helical" evidence="7">
    <location>
        <begin position="244"/>
        <end position="261"/>
    </location>
</feature>
<feature type="domain" description="EamA" evidence="8">
    <location>
        <begin position="3"/>
        <end position="138"/>
    </location>
</feature>
<feature type="transmembrane region" description="Helical" evidence="7">
    <location>
        <begin position="124"/>
        <end position="142"/>
    </location>
</feature>
<dbReference type="HOGENOM" id="CLU_033863_9_3_9"/>
<keyword evidence="3" id="KW-1003">Cell membrane</keyword>
<keyword evidence="10" id="KW-1185">Reference proteome</keyword>
<dbReference type="PANTHER" id="PTHR32322:SF18">
    <property type="entry name" value="S-ADENOSYLMETHIONINE_S-ADENOSYLHOMOCYSTEINE TRANSPORTER"/>
    <property type="match status" value="1"/>
</dbReference>
<feature type="transmembrane region" description="Helical" evidence="7">
    <location>
        <begin position="211"/>
        <end position="232"/>
    </location>
</feature>
<evidence type="ECO:0000256" key="5">
    <source>
        <dbReference type="ARBA" id="ARBA00022989"/>
    </source>
</evidence>
<keyword evidence="4 7" id="KW-0812">Transmembrane</keyword>
<evidence type="ECO:0000256" key="2">
    <source>
        <dbReference type="ARBA" id="ARBA00007362"/>
    </source>
</evidence>
<dbReference type="GO" id="GO:0005886">
    <property type="term" value="C:plasma membrane"/>
    <property type="evidence" value="ECO:0007669"/>
    <property type="project" value="UniProtKB-SubCell"/>
</dbReference>
<feature type="transmembrane region" description="Helical" evidence="7">
    <location>
        <begin position="181"/>
        <end position="199"/>
    </location>
</feature>
<evidence type="ECO:0000256" key="6">
    <source>
        <dbReference type="ARBA" id="ARBA00023136"/>
    </source>
</evidence>
<feature type="domain" description="EamA" evidence="8">
    <location>
        <begin position="150"/>
        <end position="283"/>
    </location>
</feature>
<dbReference type="InterPro" id="IPR037185">
    <property type="entry name" value="EmrE-like"/>
</dbReference>
<dbReference type="AlphaFoldDB" id="A0A0E3M7V2"/>
<dbReference type="EMBL" id="CP009933">
    <property type="protein sequence ID" value="AKA70807.1"/>
    <property type="molecule type" value="Genomic_DNA"/>
</dbReference>
<evidence type="ECO:0000313" key="9">
    <source>
        <dbReference type="EMBL" id="AKA70807.1"/>
    </source>
</evidence>
<reference evidence="9 10" key="1">
    <citation type="journal article" date="2015" name="J. Biotechnol.">
        <title>Complete genome sequence of a malodorant-producing acetogen, Clostridium scatologenes ATCC 25775(T).</title>
        <authorList>
            <person name="Zhu Z."/>
            <person name="Guo T."/>
            <person name="Zheng H."/>
            <person name="Song T."/>
            <person name="Ouyang P."/>
            <person name="Xie J."/>
        </authorList>
    </citation>
    <scope>NUCLEOTIDE SEQUENCE [LARGE SCALE GENOMIC DNA]</scope>
    <source>
        <strain evidence="9 10">ATCC 25775</strain>
    </source>
</reference>
<organism evidence="9 10">
    <name type="scientific">Clostridium scatologenes</name>
    <dbReference type="NCBI Taxonomy" id="1548"/>
    <lineage>
        <taxon>Bacteria</taxon>
        <taxon>Bacillati</taxon>
        <taxon>Bacillota</taxon>
        <taxon>Clostridia</taxon>
        <taxon>Eubacteriales</taxon>
        <taxon>Clostridiaceae</taxon>
        <taxon>Clostridium</taxon>
    </lineage>
</organism>
<keyword evidence="6 7" id="KW-0472">Membrane</keyword>
<dbReference type="InterPro" id="IPR050638">
    <property type="entry name" value="AA-Vitamin_Transporters"/>
</dbReference>
<keyword evidence="5 7" id="KW-1133">Transmembrane helix</keyword>
<comment type="similarity">
    <text evidence="2">Belongs to the EamA transporter family.</text>
</comment>
<sequence>MKKGYVYSIISAILFGTAGIFVKLSLKIGLDSINLIILQYTIAVFLMFAAAFITGKAKLSITKRQLIRLSILGVVGNTFMTVFYYKAFEYLPVAMVTMLLFTYPIMVLIYSIIFQKQNLDKRKILVISMAFLGCLLTLNILLGNFKYSIKGVIFGLLSALFYAFMNLYTEKKLFELDSLSINAYSTLFSLMALLIYRWPTFLFKDNIQINAFTYVAALAVICEIIPLTLLYASIKYIGALKVSIISNLEIPTAMIVSSFILKEQVTFTQVIGALLIVYAVYFIRKEN</sequence>